<dbReference type="AlphaFoldDB" id="A0AAW1N0L9"/>
<dbReference type="EMBL" id="JASPKY010000026">
    <property type="protein sequence ID" value="KAK9751624.1"/>
    <property type="molecule type" value="Genomic_DNA"/>
</dbReference>
<protein>
    <submittedName>
        <fullName evidence="2">Uncharacterized protein</fullName>
    </submittedName>
</protein>
<name>A0AAW1N0L9_POPJA</name>
<evidence type="ECO:0000313" key="3">
    <source>
        <dbReference type="Proteomes" id="UP001458880"/>
    </source>
</evidence>
<keyword evidence="3" id="KW-1185">Reference proteome</keyword>
<evidence type="ECO:0000313" key="2">
    <source>
        <dbReference type="EMBL" id="KAK9751624.1"/>
    </source>
</evidence>
<gene>
    <name evidence="2" type="ORF">QE152_g4887</name>
</gene>
<organism evidence="2 3">
    <name type="scientific">Popillia japonica</name>
    <name type="common">Japanese beetle</name>
    <dbReference type="NCBI Taxonomy" id="7064"/>
    <lineage>
        <taxon>Eukaryota</taxon>
        <taxon>Metazoa</taxon>
        <taxon>Ecdysozoa</taxon>
        <taxon>Arthropoda</taxon>
        <taxon>Hexapoda</taxon>
        <taxon>Insecta</taxon>
        <taxon>Pterygota</taxon>
        <taxon>Neoptera</taxon>
        <taxon>Endopterygota</taxon>
        <taxon>Coleoptera</taxon>
        <taxon>Polyphaga</taxon>
        <taxon>Scarabaeiformia</taxon>
        <taxon>Scarabaeidae</taxon>
        <taxon>Rutelinae</taxon>
        <taxon>Popillia</taxon>
    </lineage>
</organism>
<sequence>MVEKSHPQVVFPSFPQYDKLANELPQTHRRGTAKARESGIPCEYGIKLSQKQKDSVVNRDGSGGANGIKLSQKQKDSVEQK</sequence>
<dbReference type="Proteomes" id="UP001458880">
    <property type="component" value="Unassembled WGS sequence"/>
</dbReference>
<accession>A0AAW1N0L9</accession>
<proteinExistence type="predicted"/>
<evidence type="ECO:0000256" key="1">
    <source>
        <dbReference type="SAM" id="MobiDB-lite"/>
    </source>
</evidence>
<reference evidence="2 3" key="1">
    <citation type="journal article" date="2024" name="BMC Genomics">
        <title>De novo assembly and annotation of Popillia japonica's genome with initial clues to its potential as an invasive pest.</title>
        <authorList>
            <person name="Cucini C."/>
            <person name="Boschi S."/>
            <person name="Funari R."/>
            <person name="Cardaioli E."/>
            <person name="Iannotti N."/>
            <person name="Marturano G."/>
            <person name="Paoli F."/>
            <person name="Bruttini M."/>
            <person name="Carapelli A."/>
            <person name="Frati F."/>
            <person name="Nardi F."/>
        </authorList>
    </citation>
    <scope>NUCLEOTIDE SEQUENCE [LARGE SCALE GENOMIC DNA]</scope>
    <source>
        <strain evidence="2">DMR45628</strain>
    </source>
</reference>
<feature type="region of interest" description="Disordered" evidence="1">
    <location>
        <begin position="51"/>
        <end position="81"/>
    </location>
</feature>
<comment type="caution">
    <text evidence="2">The sequence shown here is derived from an EMBL/GenBank/DDBJ whole genome shotgun (WGS) entry which is preliminary data.</text>
</comment>